<dbReference type="Proteomes" id="UP000756530">
    <property type="component" value="Unassembled WGS sequence"/>
</dbReference>
<sequence>MSDTISCSCLCGTVTFTVTWPDHVTSCNCSACRRYMALWAYDPPGTLTFTKGEGETVAFTRGDHELAFHHCQTCGAVTHWQGIVNDRRAGNVRLADDPDVLDRLRVHYFDGADSWTTIRIEG</sequence>
<dbReference type="InterPro" id="IPR052355">
    <property type="entry name" value="CENP-V-like"/>
</dbReference>
<accession>A0ABS6T633</accession>
<dbReference type="PANTHER" id="PTHR28620">
    <property type="entry name" value="CENTROMERE PROTEIN V"/>
    <property type="match status" value="1"/>
</dbReference>
<dbReference type="Pfam" id="PF04828">
    <property type="entry name" value="GFA"/>
    <property type="match status" value="1"/>
</dbReference>
<name>A0ABS6T633_9RHOB</name>
<reference evidence="2 3" key="1">
    <citation type="submission" date="2021-05" db="EMBL/GenBank/DDBJ databases">
        <title>Culturable bacteria isolated from Daya Bay.</title>
        <authorList>
            <person name="Zheng W."/>
            <person name="Yu S."/>
            <person name="Huang Y."/>
        </authorList>
    </citation>
    <scope>NUCLEOTIDE SEQUENCE [LARGE SCALE GENOMIC DNA]</scope>
    <source>
        <strain evidence="2 3">DP4N28-5</strain>
    </source>
</reference>
<dbReference type="EMBL" id="JAHUZE010000004">
    <property type="protein sequence ID" value="MBV7380674.1"/>
    <property type="molecule type" value="Genomic_DNA"/>
</dbReference>
<gene>
    <name evidence="2" type="ORF">KJP28_17240</name>
</gene>
<feature type="domain" description="CENP-V/GFA" evidence="1">
    <location>
        <begin position="5"/>
        <end position="116"/>
    </location>
</feature>
<protein>
    <recommendedName>
        <fullName evidence="1">CENP-V/GFA domain-containing protein</fullName>
    </recommendedName>
</protein>
<comment type="caution">
    <text evidence="2">The sequence shown here is derived from an EMBL/GenBank/DDBJ whole genome shotgun (WGS) entry which is preliminary data.</text>
</comment>
<proteinExistence type="predicted"/>
<dbReference type="RefSeq" id="WP_218393868.1">
    <property type="nucleotide sequence ID" value="NZ_JAHUZE010000004.1"/>
</dbReference>
<keyword evidence="3" id="KW-1185">Reference proteome</keyword>
<evidence type="ECO:0000259" key="1">
    <source>
        <dbReference type="PROSITE" id="PS51891"/>
    </source>
</evidence>
<evidence type="ECO:0000313" key="3">
    <source>
        <dbReference type="Proteomes" id="UP000756530"/>
    </source>
</evidence>
<dbReference type="PROSITE" id="PS51891">
    <property type="entry name" value="CENP_V_GFA"/>
    <property type="match status" value="1"/>
</dbReference>
<dbReference type="InterPro" id="IPR006913">
    <property type="entry name" value="CENP-V/GFA"/>
</dbReference>
<organism evidence="2 3">
    <name type="scientific">Maritimibacter dapengensis</name>
    <dbReference type="NCBI Taxonomy" id="2836868"/>
    <lineage>
        <taxon>Bacteria</taxon>
        <taxon>Pseudomonadati</taxon>
        <taxon>Pseudomonadota</taxon>
        <taxon>Alphaproteobacteria</taxon>
        <taxon>Rhodobacterales</taxon>
        <taxon>Roseobacteraceae</taxon>
        <taxon>Maritimibacter</taxon>
    </lineage>
</organism>
<evidence type="ECO:0000313" key="2">
    <source>
        <dbReference type="EMBL" id="MBV7380674.1"/>
    </source>
</evidence>
<dbReference type="PANTHER" id="PTHR28620:SF1">
    <property type="entry name" value="CENP-V_GFA DOMAIN-CONTAINING PROTEIN"/>
    <property type="match status" value="1"/>
</dbReference>